<dbReference type="SUPFAM" id="SSF53335">
    <property type="entry name" value="S-adenosyl-L-methionine-dependent methyltransferases"/>
    <property type="match status" value="1"/>
</dbReference>
<sequence>MFDTILSRIYEAIHWSMSDSNGLSTDFYYRVKAIRQDLLVMYKNNVTECQDFLRQNEEAFRQLDEKIITYEKQHETTISQLMSGQSQLSDEALEEALQSKETFIELYRSLYFAERRLLTKDPQHLCHVGCGPMPASILMWMKYTAANITAIDFDGQAIACAKVVFEQWRHTKNIPADRANFLTLPGEEVDYRNMDVIVISASILNKENVYAAILATANREVTVIERTPNFLYNQAFTTPAGFEAFRLGGEARDNVNLQSYQFTPLSGVTHGK</sequence>
<dbReference type="InterPro" id="IPR029063">
    <property type="entry name" value="SAM-dependent_MTases_sf"/>
</dbReference>
<protein>
    <submittedName>
        <fullName evidence="1">Pyridine nucleotide-disulphide oxidoreductase</fullName>
    </submittedName>
</protein>
<dbReference type="Proteomes" id="UP001158961">
    <property type="component" value="Chromosome"/>
</dbReference>
<reference evidence="1" key="1">
    <citation type="submission" date="2022-05" db="EMBL/GenBank/DDBJ databases">
        <authorList>
            <person name="Pothier F. J."/>
        </authorList>
    </citation>
    <scope>NUCLEOTIDE SEQUENCE</scope>
    <source>
        <strain evidence="1">DAPP-PG734</strain>
    </source>
</reference>
<name>A0AAN2K7M3_ENTAG</name>
<accession>A0AAN2K7M3</accession>
<dbReference type="RefSeq" id="WP_161780609.1">
    <property type="nucleotide sequence ID" value="NZ_JNVA01000020.1"/>
</dbReference>
<evidence type="ECO:0000313" key="1">
    <source>
        <dbReference type="EMBL" id="CAH6333746.1"/>
    </source>
</evidence>
<dbReference type="AlphaFoldDB" id="A0AAN2K7M3"/>
<organism evidence="1 2">
    <name type="scientific">Enterobacter agglomerans</name>
    <name type="common">Erwinia herbicola</name>
    <name type="synonym">Pantoea agglomerans</name>
    <dbReference type="NCBI Taxonomy" id="549"/>
    <lineage>
        <taxon>Bacteria</taxon>
        <taxon>Pseudomonadati</taxon>
        <taxon>Pseudomonadota</taxon>
        <taxon>Gammaproteobacteria</taxon>
        <taxon>Enterobacterales</taxon>
        <taxon>Erwiniaceae</taxon>
        <taxon>Pantoea</taxon>
        <taxon>Pantoea agglomerans group</taxon>
    </lineage>
</organism>
<evidence type="ECO:0000313" key="2">
    <source>
        <dbReference type="Proteomes" id="UP001158961"/>
    </source>
</evidence>
<dbReference type="Gene3D" id="3.40.50.150">
    <property type="entry name" value="Vaccinia Virus protein VP39"/>
    <property type="match status" value="1"/>
</dbReference>
<gene>
    <name evidence="1" type="ORF">DAPPPG734_18315</name>
</gene>
<proteinExistence type="predicted"/>
<dbReference type="EMBL" id="OW970315">
    <property type="protein sequence ID" value="CAH6333746.1"/>
    <property type="molecule type" value="Genomic_DNA"/>
</dbReference>